<keyword evidence="1" id="KW-0812">Transmembrane</keyword>
<evidence type="ECO:0000256" key="1">
    <source>
        <dbReference type="SAM" id="Phobius"/>
    </source>
</evidence>
<sequence length="52" mass="6224">MEPLMNYLWLFAVAGGPAILAAAFIYALLKRRRLKREERKKRDEATRELYRQ</sequence>
<dbReference type="Proteomes" id="UP001320831">
    <property type="component" value="Unassembled WGS sequence"/>
</dbReference>
<keyword evidence="3" id="KW-1185">Reference proteome</keyword>
<comment type="caution">
    <text evidence="2">The sequence shown here is derived from an EMBL/GenBank/DDBJ whole genome shotgun (WGS) entry which is preliminary data.</text>
</comment>
<dbReference type="RefSeq" id="WP_260905925.1">
    <property type="nucleotide sequence ID" value="NZ_JAOCZP010000007.1"/>
</dbReference>
<gene>
    <name evidence="2" type="ORF">N5A92_20630</name>
</gene>
<reference evidence="2 3" key="1">
    <citation type="submission" date="2022-09" db="EMBL/GenBank/DDBJ databases">
        <title>Chelativorans salina sp. nov., a novel slightly halophilic bacterium isolated from a saline lake sediment enrichment.</title>
        <authorList>
            <person name="Gao L."/>
            <person name="Fang B.-Z."/>
            <person name="Li W.-J."/>
        </authorList>
    </citation>
    <scope>NUCLEOTIDE SEQUENCE [LARGE SCALE GENOMIC DNA]</scope>
    <source>
        <strain evidence="2 3">EGI FJ00035</strain>
    </source>
</reference>
<evidence type="ECO:0000313" key="2">
    <source>
        <dbReference type="EMBL" id="MCT7377427.1"/>
    </source>
</evidence>
<keyword evidence="1" id="KW-1133">Transmembrane helix</keyword>
<evidence type="ECO:0008006" key="4">
    <source>
        <dbReference type="Google" id="ProtNLM"/>
    </source>
</evidence>
<keyword evidence="1" id="KW-0472">Membrane</keyword>
<accession>A0ABT2LUA5</accession>
<name>A0ABT2LUA5_9HYPH</name>
<protein>
    <recommendedName>
        <fullName evidence="4">Heme exporter protein D</fullName>
    </recommendedName>
</protein>
<proteinExistence type="predicted"/>
<feature type="transmembrane region" description="Helical" evidence="1">
    <location>
        <begin position="6"/>
        <end position="29"/>
    </location>
</feature>
<dbReference type="EMBL" id="JAOCZP010000007">
    <property type="protein sequence ID" value="MCT7377427.1"/>
    <property type="molecule type" value="Genomic_DNA"/>
</dbReference>
<organism evidence="2 3">
    <name type="scientific">Chelativorans salis</name>
    <dbReference type="NCBI Taxonomy" id="2978478"/>
    <lineage>
        <taxon>Bacteria</taxon>
        <taxon>Pseudomonadati</taxon>
        <taxon>Pseudomonadota</taxon>
        <taxon>Alphaproteobacteria</taxon>
        <taxon>Hyphomicrobiales</taxon>
        <taxon>Phyllobacteriaceae</taxon>
        <taxon>Chelativorans</taxon>
    </lineage>
</organism>
<evidence type="ECO:0000313" key="3">
    <source>
        <dbReference type="Proteomes" id="UP001320831"/>
    </source>
</evidence>